<name>A0AAD7UXC1_9FUNG</name>
<comment type="caution">
    <text evidence="3">The sequence shown here is derived from an EMBL/GenBank/DDBJ whole genome shotgun (WGS) entry which is preliminary data.</text>
</comment>
<evidence type="ECO:0000256" key="2">
    <source>
        <dbReference type="SAM" id="SignalP"/>
    </source>
</evidence>
<reference evidence="3 4" key="1">
    <citation type="submission" date="2023-03" db="EMBL/GenBank/DDBJ databases">
        <title>Genome sequence of Lichtheimia ornata CBS 291.66.</title>
        <authorList>
            <person name="Mohabir J.T."/>
            <person name="Shea T.P."/>
            <person name="Kurbessoian T."/>
            <person name="Berby B."/>
            <person name="Fontaine J."/>
            <person name="Livny J."/>
            <person name="Gnirke A."/>
            <person name="Stajich J.E."/>
            <person name="Cuomo C.A."/>
        </authorList>
    </citation>
    <scope>NUCLEOTIDE SEQUENCE [LARGE SCALE GENOMIC DNA]</scope>
    <source>
        <strain evidence="3">CBS 291.66</strain>
    </source>
</reference>
<feature type="signal peptide" evidence="2">
    <location>
        <begin position="1"/>
        <end position="17"/>
    </location>
</feature>
<protein>
    <submittedName>
        <fullName evidence="3">Uncharacterized protein</fullName>
    </submittedName>
</protein>
<feature type="region of interest" description="Disordered" evidence="1">
    <location>
        <begin position="101"/>
        <end position="138"/>
    </location>
</feature>
<gene>
    <name evidence="3" type="ORF">O0I10_009766</name>
</gene>
<evidence type="ECO:0000256" key="1">
    <source>
        <dbReference type="SAM" id="MobiDB-lite"/>
    </source>
</evidence>
<accession>A0AAD7UXC1</accession>
<dbReference type="RefSeq" id="XP_058339498.1">
    <property type="nucleotide sequence ID" value="XM_058489752.1"/>
</dbReference>
<dbReference type="GeneID" id="83217171"/>
<feature type="chain" id="PRO_5041937081" evidence="2">
    <location>
        <begin position="18"/>
        <end position="407"/>
    </location>
</feature>
<keyword evidence="4" id="KW-1185">Reference proteome</keyword>
<dbReference type="AlphaFoldDB" id="A0AAD7UXC1"/>
<evidence type="ECO:0000313" key="3">
    <source>
        <dbReference type="EMBL" id="KAJ8654584.1"/>
    </source>
</evidence>
<sequence length="407" mass="45663">MSSKVATLTFALTVIFCLNNRDDPKAEHQQRCAVEIATRTIKQARECYGHSVFNDAFLAVLREDHTTITSTHDYENEASSSHHEAGAVDVMDVDEDIDVERAENEEDPQQNVDRNDEDGDQNDEGSFSPHMQTDPAPQWDHEDIWNQLMFPGILMRSFRIQTLKRSSNMLLRISNKLLPSKEGPSGFLSDQAKVVSSVSKWVQMRLSKQSSIYSLRDQLELVVRDDEARDLLKYGQHYSANDVTASSVQTQQPLYDARSRDNFGFLPKSDIIKKNMLQICVTPGPRTVDAISFLEPVLEELESIATDGFHVQVGSSMLRVKAHLVLVGGDMPAASKMAGLIDHTGYHGCRFCYIKGKHNGSAVIFPPEQVESDMREPPCLKLYVLLLVNVAPVHSQRFLASMATHFP</sequence>
<keyword evidence="2" id="KW-0732">Signal</keyword>
<proteinExistence type="predicted"/>
<evidence type="ECO:0000313" key="4">
    <source>
        <dbReference type="Proteomes" id="UP001234581"/>
    </source>
</evidence>
<dbReference type="Proteomes" id="UP001234581">
    <property type="component" value="Unassembled WGS sequence"/>
</dbReference>
<dbReference type="EMBL" id="JARTCD010000059">
    <property type="protein sequence ID" value="KAJ8654584.1"/>
    <property type="molecule type" value="Genomic_DNA"/>
</dbReference>
<organism evidence="3 4">
    <name type="scientific">Lichtheimia ornata</name>
    <dbReference type="NCBI Taxonomy" id="688661"/>
    <lineage>
        <taxon>Eukaryota</taxon>
        <taxon>Fungi</taxon>
        <taxon>Fungi incertae sedis</taxon>
        <taxon>Mucoromycota</taxon>
        <taxon>Mucoromycotina</taxon>
        <taxon>Mucoromycetes</taxon>
        <taxon>Mucorales</taxon>
        <taxon>Lichtheimiaceae</taxon>
        <taxon>Lichtheimia</taxon>
    </lineage>
</organism>